<feature type="transmembrane region" description="Helical" evidence="4">
    <location>
        <begin position="427"/>
        <end position="452"/>
    </location>
</feature>
<dbReference type="PANTHER" id="PTHR22550">
    <property type="entry name" value="SPORE GERMINATION PROTEIN"/>
    <property type="match status" value="1"/>
</dbReference>
<name>A0A2P7V7U0_9BACL</name>
<feature type="region of interest" description="Disordered" evidence="3">
    <location>
        <begin position="136"/>
        <end position="158"/>
    </location>
</feature>
<feature type="transmembrane region" description="Helical" evidence="4">
    <location>
        <begin position="302"/>
        <end position="324"/>
    </location>
</feature>
<evidence type="ECO:0000256" key="4">
    <source>
        <dbReference type="SAM" id="Phobius"/>
    </source>
</evidence>
<reference evidence="5 6" key="1">
    <citation type="submission" date="2018-03" db="EMBL/GenBank/DDBJ databases">
        <title>Brevisbacillus phylogenomics.</title>
        <authorList>
            <person name="Dunlap C."/>
        </authorList>
    </citation>
    <scope>NUCLEOTIDE SEQUENCE [LARGE SCALE GENOMIC DNA]</scope>
    <source>
        <strain evidence="5 6">NRRL NRS-1210</strain>
    </source>
</reference>
<gene>
    <name evidence="5" type="ORF">C7R93_12765</name>
</gene>
<dbReference type="EMBL" id="PXZM01000020">
    <property type="protein sequence ID" value="PSJ95293.1"/>
    <property type="molecule type" value="Genomic_DNA"/>
</dbReference>
<evidence type="ECO:0000313" key="6">
    <source>
        <dbReference type="Proteomes" id="UP000240419"/>
    </source>
</evidence>
<proteinExistence type="inferred from homology"/>
<dbReference type="PANTHER" id="PTHR22550:SF5">
    <property type="entry name" value="LEUCINE ZIPPER PROTEIN 4"/>
    <property type="match status" value="1"/>
</dbReference>
<protein>
    <submittedName>
        <fullName evidence="5">Spore germination protein</fullName>
    </submittedName>
</protein>
<dbReference type="Pfam" id="PF03323">
    <property type="entry name" value="GerA"/>
    <property type="match status" value="1"/>
</dbReference>
<feature type="transmembrane region" description="Helical" evidence="4">
    <location>
        <begin position="344"/>
        <end position="362"/>
    </location>
</feature>
<sequence>MTNRRFAKVKGYTPATTVKELPSISVQSYQDLFEDCNDVCIDTHTLVPGHSPTRVHFIYSDCICDLNHISEYLMPQLMQLFVNEDILDAEVLFEKRLFFMNELTQPTNVDWICRQVFSGNLLMVFEDFHTVYYVETGNPPRRDPEETNTDASISGPRDGFTEEINTNLGLIRKRLRTYQLKFVPYIVGSHTQTRIGLLYVQDQIDPILLKEIHDRMDSLDSKGIVSGMQVEERLSRSPFTLLPEFQYTGRPDYVVNALLKGRFAILIDGSPISLIGPVNFFMLLNAAEDTSSSVFSVVFVRILRMACVIIALFLPGLWVSLITYHQEQLPYTLIATIVKSRQGVPLPAALEVLLMVLLFDLFKEAGLRLPLSIGQTLSVVGGLIVGQAAISAGLTSTGSLVIVALSVMATFTLSNQHIVSSVTLFRFGILLLCSLLGMFGFMMSLLAMVLFFSNMRSFGLYYLSPLAPTSWPDLYKTLFRTPWRKVEKSPEFLHAPKKRKGS</sequence>
<dbReference type="Proteomes" id="UP000240419">
    <property type="component" value="Unassembled WGS sequence"/>
</dbReference>
<dbReference type="InterPro" id="IPR004995">
    <property type="entry name" value="Spore_Ger"/>
</dbReference>
<dbReference type="GO" id="GO:0009847">
    <property type="term" value="P:spore germination"/>
    <property type="evidence" value="ECO:0007669"/>
    <property type="project" value="InterPro"/>
</dbReference>
<dbReference type="OrthoDB" id="1726708at2"/>
<dbReference type="InterPro" id="IPR050768">
    <property type="entry name" value="UPF0353/GerABKA_families"/>
</dbReference>
<dbReference type="PIRSF" id="PIRSF005690">
    <property type="entry name" value="GerBA"/>
    <property type="match status" value="1"/>
</dbReference>
<evidence type="ECO:0000256" key="2">
    <source>
        <dbReference type="ARBA" id="ARBA00023136"/>
    </source>
</evidence>
<evidence type="ECO:0000256" key="3">
    <source>
        <dbReference type="SAM" id="MobiDB-lite"/>
    </source>
</evidence>
<dbReference type="RefSeq" id="WP_106839165.1">
    <property type="nucleotide sequence ID" value="NZ_JARMEZ010000012.1"/>
</dbReference>
<comment type="similarity">
    <text evidence="1">Belongs to the GerABKA family.</text>
</comment>
<evidence type="ECO:0000256" key="1">
    <source>
        <dbReference type="ARBA" id="ARBA00005278"/>
    </source>
</evidence>
<keyword evidence="4" id="KW-0812">Transmembrane</keyword>
<organism evidence="5 6">
    <name type="scientific">Brevibacillus fortis</name>
    <dbReference type="NCBI Taxonomy" id="2126352"/>
    <lineage>
        <taxon>Bacteria</taxon>
        <taxon>Bacillati</taxon>
        <taxon>Bacillota</taxon>
        <taxon>Bacilli</taxon>
        <taxon>Bacillales</taxon>
        <taxon>Paenibacillaceae</taxon>
        <taxon>Brevibacillus</taxon>
    </lineage>
</organism>
<keyword evidence="6" id="KW-1185">Reference proteome</keyword>
<keyword evidence="4" id="KW-1133">Transmembrane helix</keyword>
<evidence type="ECO:0000313" key="5">
    <source>
        <dbReference type="EMBL" id="PSJ95293.1"/>
    </source>
</evidence>
<accession>A0A2P7V7U0</accession>
<keyword evidence="2 4" id="KW-0472">Membrane</keyword>
<dbReference type="GO" id="GO:0016020">
    <property type="term" value="C:membrane"/>
    <property type="evidence" value="ECO:0007669"/>
    <property type="project" value="InterPro"/>
</dbReference>
<dbReference type="AlphaFoldDB" id="A0A2P7V7U0"/>
<comment type="caution">
    <text evidence="5">The sequence shown here is derived from an EMBL/GenBank/DDBJ whole genome shotgun (WGS) entry which is preliminary data.</text>
</comment>